<evidence type="ECO:0000259" key="1">
    <source>
        <dbReference type="Pfam" id="PF02581"/>
    </source>
</evidence>
<evidence type="ECO:0000313" key="2">
    <source>
        <dbReference type="EMBL" id="OWQ97723.1"/>
    </source>
</evidence>
<accession>A0A246JXB0</accession>
<dbReference type="Proteomes" id="UP000197097">
    <property type="component" value="Unassembled WGS sequence"/>
</dbReference>
<dbReference type="EMBL" id="NISJ01000004">
    <property type="protein sequence ID" value="OWQ97723.1"/>
    <property type="molecule type" value="Genomic_DNA"/>
</dbReference>
<dbReference type="InterPro" id="IPR013785">
    <property type="entry name" value="Aldolase_TIM"/>
</dbReference>
<comment type="caution">
    <text evidence="2">The sequence shown here is derived from an EMBL/GenBank/DDBJ whole genome shotgun (WGS) entry which is preliminary data.</text>
</comment>
<organism evidence="2 3">
    <name type="scientific">Sphingopyxis witflariensis</name>
    <dbReference type="NCBI Taxonomy" id="173675"/>
    <lineage>
        <taxon>Bacteria</taxon>
        <taxon>Pseudomonadati</taxon>
        <taxon>Pseudomonadota</taxon>
        <taxon>Alphaproteobacteria</taxon>
        <taxon>Sphingomonadales</taxon>
        <taxon>Sphingomonadaceae</taxon>
        <taxon>Sphingopyxis</taxon>
    </lineage>
</organism>
<dbReference type="Gene3D" id="3.20.20.70">
    <property type="entry name" value="Aldolase class I"/>
    <property type="match status" value="1"/>
</dbReference>
<dbReference type="CDD" id="cd00564">
    <property type="entry name" value="TMP_TenI"/>
    <property type="match status" value="1"/>
</dbReference>
<dbReference type="RefSeq" id="WP_088472340.1">
    <property type="nucleotide sequence ID" value="NZ_NISJ01000004.1"/>
</dbReference>
<dbReference type="OrthoDB" id="8446047at2"/>
<dbReference type="GO" id="GO:0009228">
    <property type="term" value="P:thiamine biosynthetic process"/>
    <property type="evidence" value="ECO:0007669"/>
    <property type="project" value="UniProtKB-KW"/>
</dbReference>
<protein>
    <submittedName>
        <fullName evidence="2">Thiamine monophosphate synthase</fullName>
    </submittedName>
</protein>
<feature type="domain" description="Thiamine phosphate synthase/TenI" evidence="1">
    <location>
        <begin position="33"/>
        <end position="179"/>
    </location>
</feature>
<gene>
    <name evidence="2" type="ORF">CDQ91_08675</name>
</gene>
<dbReference type="InterPro" id="IPR036206">
    <property type="entry name" value="ThiamineP_synth_sf"/>
</dbReference>
<reference evidence="2 3" key="1">
    <citation type="journal article" date="2002" name="Int. J. Syst. Evol. Microbiol.">
        <title>Sphingopyxis witflariensis sp. nov., isolated from activated sludge.</title>
        <authorList>
            <person name="Kampfer P."/>
            <person name="Witzenberger R."/>
            <person name="Denner E.B."/>
            <person name="Busse H.J."/>
            <person name="Neef A."/>
        </authorList>
    </citation>
    <scope>NUCLEOTIDE SEQUENCE [LARGE SCALE GENOMIC DNA]</scope>
    <source>
        <strain evidence="2 3">DSM 14551</strain>
    </source>
</reference>
<name>A0A246JXB0_9SPHN</name>
<sequence>MPRRHPLSPTISSPHIWLFSDERSAIDVVTLAALLPPGSGIVVRHDSLAPAARWRLARRLIHIARARRLVLLLADTPAIAHRWGADGVHLRQHHLGKAGQAHRLGLILTMPVHDRAEARRARRAGTHAAFISPLHPTRSHPGAPGLGRAAWLRLARLAGAQPIALGGMSPARARALQKAAMASGITPGWAAIDAWVEKAAKRRERVVSRLGSG</sequence>
<evidence type="ECO:0000313" key="3">
    <source>
        <dbReference type="Proteomes" id="UP000197097"/>
    </source>
</evidence>
<dbReference type="Pfam" id="PF02581">
    <property type="entry name" value="TMP-TENI"/>
    <property type="match status" value="1"/>
</dbReference>
<dbReference type="SUPFAM" id="SSF51391">
    <property type="entry name" value="Thiamin phosphate synthase"/>
    <property type="match status" value="1"/>
</dbReference>
<dbReference type="InterPro" id="IPR022998">
    <property type="entry name" value="ThiamineP_synth_TenI"/>
</dbReference>
<proteinExistence type="predicted"/>
<dbReference type="AlphaFoldDB" id="A0A246JXB0"/>
<keyword evidence="3" id="KW-1185">Reference proteome</keyword>